<sequence length="160" mass="17409">MQQQPWLSRVGGGARGCWSLRGESRGCGWWCALATLLLLQGCMPRSVIVHDGLDTRVLDRHTRQPLAGVSILDAGVWVAHSDAQGRVQLAPARSLKLVPLMGEANVMLSLLACKHGYTPQPVALRRGWNADYGQSQVHRQVIYLQRASGTPSHACPGPLK</sequence>
<dbReference type="RefSeq" id="WP_163941774.1">
    <property type="nucleotide sequence ID" value="NZ_JAAHBU010000047.1"/>
</dbReference>
<dbReference type="AlphaFoldDB" id="A0A6B3NS90"/>
<keyword evidence="4" id="KW-1185">Reference proteome</keyword>
<name>A0A6B3NS90_9PSED</name>
<comment type="caution">
    <text evidence="2">The sequence shown here is derived from an EMBL/GenBank/DDBJ whole genome shotgun (WGS) entry which is preliminary data.</text>
</comment>
<evidence type="ECO:0000313" key="3">
    <source>
        <dbReference type="Proteomes" id="UP000480410"/>
    </source>
</evidence>
<evidence type="ECO:0000313" key="4">
    <source>
        <dbReference type="Proteomes" id="UP000482634"/>
    </source>
</evidence>
<evidence type="ECO:0000313" key="1">
    <source>
        <dbReference type="EMBL" id="NER60706.1"/>
    </source>
</evidence>
<accession>A0A6B3NS90</accession>
<dbReference type="EMBL" id="JAAHBU010000047">
    <property type="protein sequence ID" value="NER63288.1"/>
    <property type="molecule type" value="Genomic_DNA"/>
</dbReference>
<dbReference type="Proteomes" id="UP000482634">
    <property type="component" value="Unassembled WGS sequence"/>
</dbReference>
<evidence type="ECO:0000313" key="2">
    <source>
        <dbReference type="EMBL" id="NER63288.1"/>
    </source>
</evidence>
<dbReference type="EMBL" id="JAAHBV010000272">
    <property type="protein sequence ID" value="NER60706.1"/>
    <property type="molecule type" value="Genomic_DNA"/>
</dbReference>
<proteinExistence type="predicted"/>
<accession>A0A6M0CT78</accession>
<gene>
    <name evidence="1" type="ORF">G3435_13315</name>
    <name evidence="2" type="ORF">G3436_04540</name>
</gene>
<organism evidence="2 4">
    <name type="scientific">Pseudomonas brassicae</name>
    <dbReference type="NCBI Taxonomy" id="2708063"/>
    <lineage>
        <taxon>Bacteria</taxon>
        <taxon>Pseudomonadati</taxon>
        <taxon>Pseudomonadota</taxon>
        <taxon>Gammaproteobacteria</taxon>
        <taxon>Pseudomonadales</taxon>
        <taxon>Pseudomonadaceae</taxon>
        <taxon>Pseudomonas</taxon>
    </lineage>
</organism>
<dbReference type="Proteomes" id="UP000480410">
    <property type="component" value="Unassembled WGS sequence"/>
</dbReference>
<protein>
    <submittedName>
        <fullName evidence="2">Uncharacterized protein</fullName>
    </submittedName>
</protein>
<reference evidence="3 4" key="1">
    <citation type="submission" date="2020-02" db="EMBL/GenBank/DDBJ databases">
        <title>Broccoli isolated Pseudomonas sp.</title>
        <authorList>
            <person name="Fujikawa T."/>
            <person name="Sawada H."/>
        </authorList>
    </citation>
    <scope>NUCLEOTIDE SEQUENCE [LARGE SCALE GENOMIC DNA]</scope>
    <source>
        <strain evidence="2 4">MAFF212427</strain>
        <strain evidence="1 3">MAFF212428</strain>
    </source>
</reference>